<dbReference type="Proteomes" id="UP000250140">
    <property type="component" value="Unassembled WGS sequence"/>
</dbReference>
<dbReference type="InterPro" id="IPR011990">
    <property type="entry name" value="TPR-like_helical_dom_sf"/>
</dbReference>
<evidence type="ECO:0000313" key="3">
    <source>
        <dbReference type="Proteomes" id="UP000250140"/>
    </source>
</evidence>
<name>A0A8E2JR74_9PEZI</name>
<gene>
    <name evidence="2" type="ORF">AOQ84DRAFT_440712</name>
</gene>
<evidence type="ECO:0000256" key="1">
    <source>
        <dbReference type="SAM" id="Coils"/>
    </source>
</evidence>
<sequence>MILQRHILRQAQSTFWKAEVCIWCRTRQFLDRPIRRNAFTLRKAPSTRLRERRKIDLAIPQHRDKLLQRSAAVDRLTREAFLNKAFEEHVIPIDQEAAESHIQRYLETDFDTIFKESSLSLADISQIAYILCKAPTKGSREIGKRMLLDASAAGDTNATLRFAASVHSSEAADADSIVRYMQSSDLRSVRVQLERLAYNDGNPDAMVLLGQLLEREGKDEEPLKLYRAAVDAIQARRKDINARDDSLGNLFKGTTPQHRDPLPIPAPWTALGTLLLQRRGDLKGAKEAFTLGALKADDPLAYFYLTEFEEKHSANWLDYTIKAAASGHRDAAYNLGKFYMLKRSVTEKTADATVRKHLSWLDSYKSWTGFGLLGSTRKMSGRTGMAWEWYQIAACGGHKMAAIELAKRCRTTKEWEAAAKYLVIAMRKSPRGPEEWPAAVKEAQELRRLWSREDSQAERTELQDIIDEEIERIEEMKRGAQR</sequence>
<dbReference type="Gene3D" id="1.25.40.10">
    <property type="entry name" value="Tetratricopeptide repeat domain"/>
    <property type="match status" value="1"/>
</dbReference>
<reference evidence="2 3" key="1">
    <citation type="journal article" date="2016" name="Nat. Commun.">
        <title>Ectomycorrhizal ecology is imprinted in the genome of the dominant symbiotic fungus Cenococcum geophilum.</title>
        <authorList>
            <consortium name="DOE Joint Genome Institute"/>
            <person name="Peter M."/>
            <person name="Kohler A."/>
            <person name="Ohm R.A."/>
            <person name="Kuo A."/>
            <person name="Krutzmann J."/>
            <person name="Morin E."/>
            <person name="Arend M."/>
            <person name="Barry K.W."/>
            <person name="Binder M."/>
            <person name="Choi C."/>
            <person name="Clum A."/>
            <person name="Copeland A."/>
            <person name="Grisel N."/>
            <person name="Haridas S."/>
            <person name="Kipfer T."/>
            <person name="LaButti K."/>
            <person name="Lindquist E."/>
            <person name="Lipzen A."/>
            <person name="Maire R."/>
            <person name="Meier B."/>
            <person name="Mihaltcheva S."/>
            <person name="Molinier V."/>
            <person name="Murat C."/>
            <person name="Poggeler S."/>
            <person name="Quandt C.A."/>
            <person name="Sperisen C."/>
            <person name="Tritt A."/>
            <person name="Tisserant E."/>
            <person name="Crous P.W."/>
            <person name="Henrissat B."/>
            <person name="Nehls U."/>
            <person name="Egli S."/>
            <person name="Spatafora J.W."/>
            <person name="Grigoriev I.V."/>
            <person name="Martin F.M."/>
        </authorList>
    </citation>
    <scope>NUCLEOTIDE SEQUENCE [LARGE SCALE GENOMIC DNA]</scope>
    <source>
        <strain evidence="2 3">CBS 207.34</strain>
    </source>
</reference>
<dbReference type="OrthoDB" id="5379420at2759"/>
<proteinExistence type="predicted"/>
<organism evidence="2 3">
    <name type="scientific">Glonium stellatum</name>
    <dbReference type="NCBI Taxonomy" id="574774"/>
    <lineage>
        <taxon>Eukaryota</taxon>
        <taxon>Fungi</taxon>
        <taxon>Dikarya</taxon>
        <taxon>Ascomycota</taxon>
        <taxon>Pezizomycotina</taxon>
        <taxon>Dothideomycetes</taxon>
        <taxon>Pleosporomycetidae</taxon>
        <taxon>Gloniales</taxon>
        <taxon>Gloniaceae</taxon>
        <taxon>Glonium</taxon>
    </lineage>
</organism>
<dbReference type="EMBL" id="KV750018">
    <property type="protein sequence ID" value="OCL06635.1"/>
    <property type="molecule type" value="Genomic_DNA"/>
</dbReference>
<dbReference type="SUPFAM" id="SSF81901">
    <property type="entry name" value="HCP-like"/>
    <property type="match status" value="1"/>
</dbReference>
<evidence type="ECO:0000313" key="2">
    <source>
        <dbReference type="EMBL" id="OCL06635.1"/>
    </source>
</evidence>
<accession>A0A8E2JR74</accession>
<keyword evidence="3" id="KW-1185">Reference proteome</keyword>
<keyword evidence="1" id="KW-0175">Coiled coil</keyword>
<dbReference type="AlphaFoldDB" id="A0A8E2JR74"/>
<protein>
    <submittedName>
        <fullName evidence="2">Uncharacterized protein</fullName>
    </submittedName>
</protein>
<feature type="coiled-coil region" evidence="1">
    <location>
        <begin position="452"/>
        <end position="479"/>
    </location>
</feature>